<organism evidence="2 3">
    <name type="scientific">Nocardia pulmonis</name>
    <dbReference type="NCBI Taxonomy" id="2951408"/>
    <lineage>
        <taxon>Bacteria</taxon>
        <taxon>Bacillati</taxon>
        <taxon>Actinomycetota</taxon>
        <taxon>Actinomycetes</taxon>
        <taxon>Mycobacteriales</taxon>
        <taxon>Nocardiaceae</taxon>
        <taxon>Nocardia</taxon>
    </lineage>
</organism>
<comment type="caution">
    <text evidence="2">The sequence shown here is derived from an EMBL/GenBank/DDBJ whole genome shotgun (WGS) entry which is preliminary data.</text>
</comment>
<dbReference type="EMBL" id="JAMRXG010000003">
    <property type="protein sequence ID" value="MCM6773307.1"/>
    <property type="molecule type" value="Genomic_DNA"/>
</dbReference>
<keyword evidence="1" id="KW-0472">Membrane</keyword>
<protein>
    <submittedName>
        <fullName evidence="2">Uncharacterized protein</fullName>
    </submittedName>
</protein>
<evidence type="ECO:0000256" key="1">
    <source>
        <dbReference type="SAM" id="Phobius"/>
    </source>
</evidence>
<keyword evidence="3" id="KW-1185">Reference proteome</keyword>
<gene>
    <name evidence="2" type="ORF">NDR86_07465</name>
</gene>
<accession>A0A9X2E2Y6</accession>
<reference evidence="2" key="1">
    <citation type="submission" date="2022-06" db="EMBL/GenBank/DDBJ databases">
        <title>Novel species in genus nocardia.</title>
        <authorList>
            <person name="Li F."/>
        </authorList>
    </citation>
    <scope>NUCLEOTIDE SEQUENCE</scope>
    <source>
        <strain evidence="2">CDC141</strain>
    </source>
</reference>
<sequence>MRERLWAAGIAGAVVVVVVVVLALGWARPPRTSVISTDRLGPEAGEPVADYLAAARRSLSGTDSGEHWALVSFTAAIAPDRIPDHAGGLRIAQVLHHVSIDRVYTPTVTIPVPAGAEAAVASARAAAALLTATQPPDERSARIAAVSAARLRAGCACTVGLVVRGRLPQLRELSARTDIRAVEALPADAGVYAVVPLLPEYTEVAAPGPDDGAVPQN</sequence>
<proteinExistence type="predicted"/>
<feature type="transmembrane region" description="Helical" evidence="1">
    <location>
        <begin position="6"/>
        <end position="27"/>
    </location>
</feature>
<dbReference type="Proteomes" id="UP001139157">
    <property type="component" value="Unassembled WGS sequence"/>
</dbReference>
<keyword evidence="1" id="KW-0812">Transmembrane</keyword>
<dbReference type="AlphaFoldDB" id="A0A9X2E2Y6"/>
<evidence type="ECO:0000313" key="2">
    <source>
        <dbReference type="EMBL" id="MCM6773307.1"/>
    </source>
</evidence>
<keyword evidence="1" id="KW-1133">Transmembrane helix</keyword>
<dbReference type="RefSeq" id="WP_251910365.1">
    <property type="nucleotide sequence ID" value="NZ_JAMRXG010000003.1"/>
</dbReference>
<name>A0A9X2E2Y6_9NOCA</name>
<evidence type="ECO:0000313" key="3">
    <source>
        <dbReference type="Proteomes" id="UP001139157"/>
    </source>
</evidence>